<reference evidence="23 24" key="1">
    <citation type="journal article" date="2013" name="BMC Genomics">
        <title>Reconstruction of the lipid metabolism for the microalga Monoraphidium neglectum from its genome sequence reveals characteristics suitable for biofuel production.</title>
        <authorList>
            <person name="Bogen C."/>
            <person name="Al-Dilaimi A."/>
            <person name="Albersmeier A."/>
            <person name="Wichmann J."/>
            <person name="Grundmann M."/>
            <person name="Rupp O."/>
            <person name="Lauersen K.J."/>
            <person name="Blifernez-Klassen O."/>
            <person name="Kalinowski J."/>
            <person name="Goesmann A."/>
            <person name="Mussgnug J.H."/>
            <person name="Kruse O."/>
        </authorList>
    </citation>
    <scope>NUCLEOTIDE SEQUENCE [LARGE SCALE GENOMIC DNA]</scope>
    <source>
        <strain evidence="23 24">SAG 48.87</strain>
    </source>
</reference>
<feature type="compositionally biased region" description="Gly residues" evidence="21">
    <location>
        <begin position="432"/>
        <end position="446"/>
    </location>
</feature>
<organism evidence="23 24">
    <name type="scientific">Monoraphidium neglectum</name>
    <dbReference type="NCBI Taxonomy" id="145388"/>
    <lineage>
        <taxon>Eukaryota</taxon>
        <taxon>Viridiplantae</taxon>
        <taxon>Chlorophyta</taxon>
        <taxon>core chlorophytes</taxon>
        <taxon>Chlorophyceae</taxon>
        <taxon>CS clade</taxon>
        <taxon>Sphaeropleales</taxon>
        <taxon>Selenastraceae</taxon>
        <taxon>Monoraphidium</taxon>
    </lineage>
</organism>
<dbReference type="GO" id="GO:0046872">
    <property type="term" value="F:metal ion binding"/>
    <property type="evidence" value="ECO:0007669"/>
    <property type="project" value="UniProtKB-KW"/>
</dbReference>
<name>A0A0D2MBY0_9CHLO</name>
<dbReference type="SUPFAM" id="SSF47807">
    <property type="entry name" value="5' to 3' exonuclease, C-terminal subdomain"/>
    <property type="match status" value="1"/>
</dbReference>
<evidence type="ECO:0000313" key="24">
    <source>
        <dbReference type="Proteomes" id="UP000054498"/>
    </source>
</evidence>
<dbReference type="Proteomes" id="UP000054498">
    <property type="component" value="Unassembled WGS sequence"/>
</dbReference>
<evidence type="ECO:0000256" key="6">
    <source>
        <dbReference type="ARBA" id="ARBA00022723"/>
    </source>
</evidence>
<dbReference type="RefSeq" id="XP_013899739.1">
    <property type="nucleotide sequence ID" value="XM_014044285.1"/>
</dbReference>
<keyword evidence="11" id="KW-0460">Magnesium</keyword>
<comment type="function">
    <text evidence="19">5'-&gt;3' double-stranded DNA exonuclease which may also possess a cryptic 3'-&gt;5' double-stranded DNA exonuclease activity. Functions in DNA mismatch repair (MMR) to excise mismatch-containing DNA tracts directed by strand breaks located either 5' or 3' to the mismatch. Also exhibits endonuclease activity against 5'-overhanging flap structures similar to those generated by displacement synthesis when DNA polymerase encounters the 5'-end of a downstream Okazaki fragment. Required for somatic hypermutation (SHM) and class switch recombination (CSR) of immunoglobulin genes. Essential for male and female meiosis.</text>
</comment>
<dbReference type="SUPFAM" id="SSF88723">
    <property type="entry name" value="PIN domain-like"/>
    <property type="match status" value="1"/>
</dbReference>
<feature type="compositionally biased region" description="Low complexity" evidence="21">
    <location>
        <begin position="362"/>
        <end position="385"/>
    </location>
</feature>
<feature type="compositionally biased region" description="Acidic residues" evidence="21">
    <location>
        <begin position="468"/>
        <end position="485"/>
    </location>
</feature>
<keyword evidence="6" id="KW-0479">Metal-binding</keyword>
<evidence type="ECO:0000256" key="14">
    <source>
        <dbReference type="ARBA" id="ARBA00022990"/>
    </source>
</evidence>
<evidence type="ECO:0000256" key="16">
    <source>
        <dbReference type="ARBA" id="ARBA00023204"/>
    </source>
</evidence>
<dbReference type="Pfam" id="PF00752">
    <property type="entry name" value="XPG_N"/>
    <property type="match status" value="1"/>
</dbReference>
<dbReference type="InterPro" id="IPR037315">
    <property type="entry name" value="EXO1_H3TH"/>
</dbReference>
<evidence type="ECO:0000256" key="13">
    <source>
        <dbReference type="ARBA" id="ARBA00022881"/>
    </source>
</evidence>
<keyword evidence="16" id="KW-0234">DNA repair</keyword>
<evidence type="ECO:0000259" key="22">
    <source>
        <dbReference type="SMART" id="SM00484"/>
    </source>
</evidence>
<evidence type="ECO:0000313" key="23">
    <source>
        <dbReference type="EMBL" id="KIZ00720.1"/>
    </source>
</evidence>
<keyword evidence="9 23" id="KW-0378">Hydrolase</keyword>
<dbReference type="GeneID" id="25740116"/>
<dbReference type="GO" id="GO:0051321">
    <property type="term" value="P:meiotic cell cycle"/>
    <property type="evidence" value="ECO:0007669"/>
    <property type="project" value="UniProtKB-KW"/>
</dbReference>
<dbReference type="Gene3D" id="3.40.50.1010">
    <property type="entry name" value="5'-nuclease"/>
    <property type="match status" value="1"/>
</dbReference>
<evidence type="ECO:0000256" key="21">
    <source>
        <dbReference type="SAM" id="MobiDB-lite"/>
    </source>
</evidence>
<evidence type="ECO:0000256" key="19">
    <source>
        <dbReference type="ARBA" id="ARBA00057694"/>
    </source>
</evidence>
<comment type="similarity">
    <text evidence="3">Belongs to the XPG/RAD2 endonuclease family. EXO1 subfamily.</text>
</comment>
<dbReference type="SMART" id="SM00484">
    <property type="entry name" value="XPGI"/>
    <property type="match status" value="1"/>
</dbReference>
<dbReference type="Gene3D" id="1.10.150.20">
    <property type="entry name" value="5' to 3' exonuclease, C-terminal subdomain"/>
    <property type="match status" value="1"/>
</dbReference>
<evidence type="ECO:0000256" key="1">
    <source>
        <dbReference type="ARBA" id="ARBA00001946"/>
    </source>
</evidence>
<dbReference type="GO" id="GO:0006281">
    <property type="term" value="P:DNA repair"/>
    <property type="evidence" value="ECO:0007669"/>
    <property type="project" value="UniProtKB-KW"/>
</dbReference>
<keyword evidence="15" id="KW-0238">DNA-binding</keyword>
<feature type="region of interest" description="Disordered" evidence="21">
    <location>
        <begin position="429"/>
        <end position="485"/>
    </location>
</feature>
<dbReference type="InterPro" id="IPR029060">
    <property type="entry name" value="PIN-like_dom_sf"/>
</dbReference>
<evidence type="ECO:0000256" key="4">
    <source>
        <dbReference type="ARBA" id="ARBA00022553"/>
    </source>
</evidence>
<evidence type="ECO:0000256" key="11">
    <source>
        <dbReference type="ARBA" id="ARBA00022842"/>
    </source>
</evidence>
<evidence type="ECO:0000256" key="8">
    <source>
        <dbReference type="ARBA" id="ARBA00022763"/>
    </source>
</evidence>
<dbReference type="PANTHER" id="PTHR11081">
    <property type="entry name" value="FLAP ENDONUCLEASE FAMILY MEMBER"/>
    <property type="match status" value="1"/>
</dbReference>
<feature type="compositionally biased region" description="Gly residues" evidence="21">
    <location>
        <begin position="386"/>
        <end position="415"/>
    </location>
</feature>
<dbReference type="OrthoDB" id="26491at2759"/>
<evidence type="ECO:0000256" key="2">
    <source>
        <dbReference type="ARBA" id="ARBA00004123"/>
    </source>
</evidence>
<dbReference type="EC" id="3.1.-.-" evidence="23"/>
<evidence type="ECO:0000256" key="3">
    <source>
        <dbReference type="ARBA" id="ARBA00010563"/>
    </source>
</evidence>
<dbReference type="AlphaFoldDB" id="A0A0D2MBY0"/>
<evidence type="ECO:0000256" key="9">
    <source>
        <dbReference type="ARBA" id="ARBA00022801"/>
    </source>
</evidence>
<dbReference type="CDD" id="cd09908">
    <property type="entry name" value="H3TH_EXO1"/>
    <property type="match status" value="1"/>
</dbReference>
<feature type="domain" description="XPG-I" evidence="22">
    <location>
        <begin position="90"/>
        <end position="160"/>
    </location>
</feature>
<keyword evidence="12" id="KW-0391">Immunity</keyword>
<dbReference type="STRING" id="145388.A0A0D2MBY0"/>
<dbReference type="GO" id="GO:0002376">
    <property type="term" value="P:immune system process"/>
    <property type="evidence" value="ECO:0007669"/>
    <property type="project" value="UniProtKB-KW"/>
</dbReference>
<dbReference type="PANTHER" id="PTHR11081:SF65">
    <property type="entry name" value="DNA DAMAGE-INDUCIBLE PROTEIN DIN7-RELATED"/>
    <property type="match status" value="1"/>
</dbReference>
<protein>
    <submittedName>
        <fullName evidence="23">Exonuclease 1</fullName>
        <ecNumber evidence="23">3.1.-.-</ecNumber>
    </submittedName>
</protein>
<keyword evidence="7" id="KW-0255">Endonuclease</keyword>
<evidence type="ECO:0000256" key="18">
    <source>
        <dbReference type="ARBA" id="ARBA00023254"/>
    </source>
</evidence>
<evidence type="ECO:0000256" key="7">
    <source>
        <dbReference type="ARBA" id="ARBA00022759"/>
    </source>
</evidence>
<dbReference type="GO" id="GO:0003677">
    <property type="term" value="F:DNA binding"/>
    <property type="evidence" value="ECO:0007669"/>
    <property type="project" value="UniProtKB-KW"/>
</dbReference>
<sequence length="485" mass="49325">MSNNLLFVSYFMSRVQLLTAHAVIPLIVFDGGRLPIKGEEEDARRRSRREARAKAAAHMAAGNAAAALECYQRAVDITPTMARQVIDALKAAGVSYLVAPYEADAQMAYLARRGDVDIVVTEDSDLLVYACPRVVFKLDRMGACEEVASAEFASIPGLPLAGFSHDMFLQASFREGMCILSGCDFLVGLQGIGVRKAHGYVRKYKGFVKLVKVLRFSGVPVPPGYEVAFQRAVWAFRHCRVFCPAARTMVHLTPLPAGGIGAADVDVPAAVPATEADRAALDFLGPMLPDDIARGIAAGLARLGPDASEGSDPALGTSLGSLGTNPSQPGSSGPYLSAGPLEEEGLGTDPTGSGHLTAPLLSQGVGTSSGGSQEPLAPGLPLSSLSGGGSFGTLDEGGGGCGGSGSGGAGGSHGGGRVLSGPASLWLSQYGCGSGGGGSGSGGGGSALIAGSQGTGGSQRLRVRGTVADEEGEGEEEEEEEEEGG</sequence>
<dbReference type="FunFam" id="3.40.50.1010:FF:000111">
    <property type="entry name" value="Exonuclease 1"/>
    <property type="match status" value="1"/>
</dbReference>
<dbReference type="InterPro" id="IPR006086">
    <property type="entry name" value="XPG-I_dom"/>
</dbReference>
<dbReference type="FunFam" id="1.10.150.20:FF:000011">
    <property type="entry name" value="exonuclease 1"/>
    <property type="match status" value="1"/>
</dbReference>
<keyword evidence="8" id="KW-0227">DNA damage</keyword>
<accession>A0A0D2MBY0</accession>
<comment type="subcellular location">
    <subcellularLocation>
        <location evidence="2">Nucleus</location>
    </subcellularLocation>
</comment>
<evidence type="ECO:0000256" key="10">
    <source>
        <dbReference type="ARBA" id="ARBA00022839"/>
    </source>
</evidence>
<feature type="compositionally biased region" description="Polar residues" evidence="21">
    <location>
        <begin position="318"/>
        <end position="331"/>
    </location>
</feature>
<keyword evidence="4" id="KW-0597">Phosphoprotein</keyword>
<dbReference type="KEGG" id="mng:MNEG_7240"/>
<keyword evidence="17" id="KW-0539">Nucleus</keyword>
<dbReference type="GO" id="GO:0035312">
    <property type="term" value="F:5'-3' DNA exonuclease activity"/>
    <property type="evidence" value="ECO:0007669"/>
    <property type="project" value="InterPro"/>
</dbReference>
<keyword evidence="24" id="KW-1185">Reference proteome</keyword>
<evidence type="ECO:0000256" key="5">
    <source>
        <dbReference type="ARBA" id="ARBA00022722"/>
    </source>
</evidence>
<comment type="subunit">
    <text evidence="20">Interacts with the MLH1-PMS2 heterodimer via MLH1. Interacts with MSH3. Interacts with the MSH2-MSH6 heterodimer via MSH2, and this interaction may increase the processivity of the 5'-&gt;3' exonuclease activity. Interacts with PCNA, and this interaction may both stimulate the cryptic 3'-&gt;5' exonuclease activity and suppress the 5'-&gt;3' exonuclease activity. Interacts with WRN, and this interaction stimulates both the 5'-&gt;3' exonuclease activity and cleavage of 5'-overhanging flap structures. Interacts with RECQL/RECQ1, and this interaction stimulates cleavage of 5'-overhanging flap structures. Interacts with DNA helicase ZGRF1; the interaction is increased following DNA damage induction.</text>
</comment>
<evidence type="ECO:0000256" key="12">
    <source>
        <dbReference type="ARBA" id="ARBA00022859"/>
    </source>
</evidence>
<gene>
    <name evidence="23" type="ORF">MNEG_7240</name>
</gene>
<dbReference type="GO" id="GO:0017108">
    <property type="term" value="F:5'-flap endonuclease activity"/>
    <property type="evidence" value="ECO:0007669"/>
    <property type="project" value="TreeGrafter"/>
</dbReference>
<keyword evidence="5" id="KW-0540">Nuclease</keyword>
<dbReference type="GO" id="GO:0005634">
    <property type="term" value="C:nucleus"/>
    <property type="evidence" value="ECO:0007669"/>
    <property type="project" value="UniProtKB-SubCell"/>
</dbReference>
<keyword evidence="10 23" id="KW-0269">Exonuclease</keyword>
<comment type="cofactor">
    <cofactor evidence="1">
        <name>Mg(2+)</name>
        <dbReference type="ChEBI" id="CHEBI:18420"/>
    </cofactor>
</comment>
<dbReference type="EMBL" id="KK101481">
    <property type="protein sequence ID" value="KIZ00720.1"/>
    <property type="molecule type" value="Genomic_DNA"/>
</dbReference>
<feature type="region of interest" description="Disordered" evidence="21">
    <location>
        <begin position="304"/>
        <end position="415"/>
    </location>
</feature>
<dbReference type="InterPro" id="IPR006084">
    <property type="entry name" value="XPG/Rad2"/>
</dbReference>
<keyword evidence="13" id="KW-0267">Excision nuclease</keyword>
<dbReference type="InterPro" id="IPR036279">
    <property type="entry name" value="5-3_exonuclease_C_sf"/>
</dbReference>
<evidence type="ECO:0000256" key="17">
    <source>
        <dbReference type="ARBA" id="ARBA00023242"/>
    </source>
</evidence>
<evidence type="ECO:0000256" key="15">
    <source>
        <dbReference type="ARBA" id="ARBA00023125"/>
    </source>
</evidence>
<dbReference type="Pfam" id="PF00867">
    <property type="entry name" value="XPG_I"/>
    <property type="match status" value="1"/>
</dbReference>
<keyword evidence="14" id="KW-0007">Acetylation</keyword>
<dbReference type="PRINTS" id="PR00853">
    <property type="entry name" value="XPGRADSUPER"/>
</dbReference>
<evidence type="ECO:0000256" key="20">
    <source>
        <dbReference type="ARBA" id="ARBA00064664"/>
    </source>
</evidence>
<keyword evidence="18" id="KW-0469">Meiosis</keyword>
<proteinExistence type="inferred from homology"/>
<dbReference type="InterPro" id="IPR006085">
    <property type="entry name" value="XPG_DNA_repair_N"/>
</dbReference>